<accession>A0A150F504</accession>
<dbReference type="Pfam" id="PF00149">
    <property type="entry name" value="Metallophos"/>
    <property type="match status" value="1"/>
</dbReference>
<protein>
    <recommendedName>
        <fullName evidence="2">LTD domain-containing protein</fullName>
    </recommendedName>
</protein>
<reference evidence="4" key="1">
    <citation type="submission" date="2016-02" db="EMBL/GenBank/DDBJ databases">
        <authorList>
            <person name="Dunlap C."/>
        </authorList>
    </citation>
    <scope>NUCLEOTIDE SEQUENCE [LARGE SCALE GENOMIC DNA]</scope>
    <source>
        <strain evidence="4">NRRL B-41092</strain>
    </source>
</reference>
<dbReference type="InterPro" id="IPR011401">
    <property type="entry name" value="Pesterase_YvnB"/>
</dbReference>
<dbReference type="InterPro" id="IPR029052">
    <property type="entry name" value="Metallo-depent_PP-like"/>
</dbReference>
<dbReference type="EMBL" id="LSBA01000023">
    <property type="protein sequence ID" value="KXZ17226.1"/>
    <property type="molecule type" value="Genomic_DNA"/>
</dbReference>
<dbReference type="Gene3D" id="3.60.21.10">
    <property type="match status" value="1"/>
</dbReference>
<dbReference type="Proteomes" id="UP000075430">
    <property type="component" value="Unassembled WGS sequence"/>
</dbReference>
<evidence type="ECO:0000313" key="3">
    <source>
        <dbReference type="EMBL" id="KXZ17226.1"/>
    </source>
</evidence>
<dbReference type="OrthoDB" id="9772095at2"/>
<feature type="domain" description="LTD" evidence="2">
    <location>
        <begin position="142"/>
        <end position="290"/>
    </location>
</feature>
<comment type="caution">
    <text evidence="3">The sequence shown here is derived from an EMBL/GenBank/DDBJ whole genome shotgun (WGS) entry which is preliminary data.</text>
</comment>
<proteinExistence type="predicted"/>
<dbReference type="PANTHER" id="PTHR43143:SF5">
    <property type="entry name" value="SECRETED PROTEIN"/>
    <property type="match status" value="1"/>
</dbReference>
<dbReference type="PIRSF" id="PIRSF036444">
    <property type="entry name" value="Pesterase_YvnB"/>
    <property type="match status" value="1"/>
</dbReference>
<sequence length="1289" mass="147247">MKCVMTLFFLIGLLCVSPSADAAHKESVIPVIQQEFGQPPHYIPLLESPPQIEVKAEMKRNLFIQAHVRDAEYKAFSAFLFYKQSNELGFKMVPMEPAPGAIQTFMVQISKREIWNGELEYYIVFSNGKQRAESETKRLKLDGYQADLAHIPELMITELAVDTKNDGGGDAYEFIEVYNTTDRPIHFKDYQIRYRYPKEGPESDLMWRPAKDAVIPSGGAYVFWLRRASSELTAEDFNRYYGTHLKEGENLAVIEETEGMANSRPRAVVLSTNTGKDIAIAHYRKHAFRRLSSLLYKYPLNGTEDLLAISTSEQKPSPGFVFQAQVPQQKRPTKPDKEKPVIEDLTNRKPVRPTESIELKADIRDKSLVKTAAFYYRTNEKKPFKRILAEKDRNDNLYHHIIYSPELIGQDQLEYYIAAGDGENEAKTPVKMIDIEQTSKSHGLRMNIDPNDTISGTHLLKATSDISADKIKLWIDGKLQQTRPALEKEVYFAFDTRKTNLYFQNAVMMENKVIKIFDDPTHRYRTYSVLLPERLLQKGGKTPSVTIRSGSKVSPYDTGENRDDFLVKNVRLVLSDGTVIRDGEQAPGKQLFIGDNQRANQSISFRFSLPDHLFTSRLLEWNTAKLSEGYHHIFVSDGEEQVSMSVRVDNTGPEIDPGITDGQKVKGNLVLQAKIRDTWSKVEEVKAFLDGESITLPYHTSSAELEPGKHTLKISAADLAGNETTAVRTFSTEREQPNQPELIGQKVSGHKAKLSVRVKDPTKDAMDLSFYRGFRYTARNPGSVKVYKHASVTEPPKGMKENETPFTLPEMNQITANDGKTVTTESMERFPYHRFEVTVDPSVDETDQAEAVWKGSSLPGRKVTMYIWNYRTSCWQEADSFLAKNKKPFTLKASVSAADVVKHSKMNVIVQDEIPAKGDYTFVWMSDTQYYAKSHPHIFDKMTEWLKENKEKHNIKYVFHTGDIVDDSTDMKQWKNADRSMRTLDKAGIPYGVLAGNHDVGHKDGTYRTFGDYFGSRRFEQKLHYGESYKNNRGHYDLVSSSGNDFIMIYMGWGITDQDIDWINKVLKQYPDRTAILCFHEYLLVSGNRSPIGETIYKKVVKPNRNVMMVLSGHYHNAMRKTDALDDDGDGKPDRLVHQILTDYQDGPEGGQGYMRLMQFDQAANQVHMFSYSPYTDDINYYDTDLFGDKDDFSAGMDLEPKMKKVATDYFECNIYTNELLGHKKHVKSGKTAHWVWNNLQADSVYYWYTVVKDPFNGKTKSPIWMLKTGNPPYHPAPDQLDFRHVSNP</sequence>
<evidence type="ECO:0000313" key="4">
    <source>
        <dbReference type="Proteomes" id="UP000075430"/>
    </source>
</evidence>
<dbReference type="STRING" id="1793963.AXI58_02220"/>
<dbReference type="PROSITE" id="PS51841">
    <property type="entry name" value="LTD"/>
    <property type="match status" value="1"/>
</dbReference>
<dbReference type="InterPro" id="IPR051918">
    <property type="entry name" value="STPP_CPPED1"/>
</dbReference>
<dbReference type="InterPro" id="IPR004843">
    <property type="entry name" value="Calcineurin-like_PHP"/>
</dbReference>
<name>A0A150F504_9BACI</name>
<keyword evidence="1" id="KW-0732">Signal</keyword>
<organism evidence="3 4">
    <name type="scientific">Bacillus nakamurai</name>
    <dbReference type="NCBI Taxonomy" id="1793963"/>
    <lineage>
        <taxon>Bacteria</taxon>
        <taxon>Bacillati</taxon>
        <taxon>Bacillota</taxon>
        <taxon>Bacilli</taxon>
        <taxon>Bacillales</taxon>
        <taxon>Bacillaceae</taxon>
        <taxon>Bacillus</taxon>
    </lineage>
</organism>
<evidence type="ECO:0000259" key="2">
    <source>
        <dbReference type="PROSITE" id="PS51841"/>
    </source>
</evidence>
<evidence type="ECO:0000256" key="1">
    <source>
        <dbReference type="SAM" id="SignalP"/>
    </source>
</evidence>
<dbReference type="SUPFAM" id="SSF56300">
    <property type="entry name" value="Metallo-dependent phosphatases"/>
    <property type="match status" value="1"/>
</dbReference>
<dbReference type="GO" id="GO:0016787">
    <property type="term" value="F:hydrolase activity"/>
    <property type="evidence" value="ECO:0007669"/>
    <property type="project" value="InterPro"/>
</dbReference>
<feature type="signal peptide" evidence="1">
    <location>
        <begin position="1"/>
        <end position="22"/>
    </location>
</feature>
<gene>
    <name evidence="3" type="ORF">AXI58_02220</name>
</gene>
<dbReference type="RefSeq" id="WP_061522691.1">
    <property type="nucleotide sequence ID" value="NZ_JARLZY010000023.1"/>
</dbReference>
<dbReference type="PANTHER" id="PTHR43143">
    <property type="entry name" value="METALLOPHOSPHOESTERASE, CALCINEURIN SUPERFAMILY"/>
    <property type="match status" value="1"/>
</dbReference>
<keyword evidence="4" id="KW-1185">Reference proteome</keyword>
<feature type="chain" id="PRO_5007561444" description="LTD domain-containing protein" evidence="1">
    <location>
        <begin position="23"/>
        <end position="1289"/>
    </location>
</feature>
<dbReference type="InterPro" id="IPR001322">
    <property type="entry name" value="Lamin_tail_dom"/>
</dbReference>